<dbReference type="OMA" id="KSEPRAC"/>
<organism evidence="3 4">
    <name type="scientific">Setaria italica</name>
    <name type="common">Foxtail millet</name>
    <name type="synonym">Panicum italicum</name>
    <dbReference type="NCBI Taxonomy" id="4555"/>
    <lineage>
        <taxon>Eukaryota</taxon>
        <taxon>Viridiplantae</taxon>
        <taxon>Streptophyta</taxon>
        <taxon>Embryophyta</taxon>
        <taxon>Tracheophyta</taxon>
        <taxon>Spermatophyta</taxon>
        <taxon>Magnoliopsida</taxon>
        <taxon>Liliopsida</taxon>
        <taxon>Poales</taxon>
        <taxon>Poaceae</taxon>
        <taxon>PACMAD clade</taxon>
        <taxon>Panicoideae</taxon>
        <taxon>Panicodae</taxon>
        <taxon>Paniceae</taxon>
        <taxon>Cenchrinae</taxon>
        <taxon>Setaria</taxon>
    </lineage>
</organism>
<feature type="region of interest" description="Disordered" evidence="1">
    <location>
        <begin position="1"/>
        <end position="51"/>
    </location>
</feature>
<keyword evidence="4" id="KW-1185">Reference proteome</keyword>
<dbReference type="Gramene" id="KQL13270">
    <property type="protein sequence ID" value="KQL13270"/>
    <property type="gene ID" value="SETIT_023824mg"/>
</dbReference>
<evidence type="ECO:0000313" key="3">
    <source>
        <dbReference type="EnsemblPlants" id="KQL13270"/>
    </source>
</evidence>
<dbReference type="OrthoDB" id="1858060at2759"/>
<dbReference type="PANTHER" id="PTHR33181">
    <property type="entry name" value="OS01G0778500 PROTEIN"/>
    <property type="match status" value="1"/>
</dbReference>
<sequence length="84" mass="9704">MGSWVRTITTPFRKMLNPQRDGKKTPRHHHHHHHQQQSPSSAMEHSGEMERSQLYGEVMACTYEDVQVMWSMLDKARICSAAAS</sequence>
<dbReference type="RefSeq" id="XP_004960428.1">
    <property type="nucleotide sequence ID" value="XM_004960371.4"/>
</dbReference>
<dbReference type="GeneID" id="101771437"/>
<dbReference type="EnsemblPlants" id="KQL13270">
    <property type="protein sequence ID" value="KQL13270"/>
    <property type="gene ID" value="SETIT_023824mg"/>
</dbReference>
<dbReference type="eggNOG" id="ENOG502R5IH">
    <property type="taxonomic scope" value="Eukaryota"/>
</dbReference>
<protein>
    <submittedName>
        <fullName evidence="2 3">Uncharacterized protein</fullName>
    </submittedName>
</protein>
<feature type="compositionally biased region" description="Polar residues" evidence="1">
    <location>
        <begin position="1"/>
        <end position="10"/>
    </location>
</feature>
<evidence type="ECO:0000313" key="4">
    <source>
        <dbReference type="Proteomes" id="UP000004995"/>
    </source>
</evidence>
<evidence type="ECO:0000313" key="2">
    <source>
        <dbReference type="EMBL" id="RCV15424.1"/>
    </source>
</evidence>
<dbReference type="PANTHER" id="PTHR33181:SF42">
    <property type="match status" value="1"/>
</dbReference>
<dbReference type="EMBL" id="CM003530">
    <property type="protein sequence ID" value="RCV15424.1"/>
    <property type="molecule type" value="Genomic_DNA"/>
</dbReference>
<dbReference type="AlphaFoldDB" id="K3ZBA3"/>
<dbReference type="EMBL" id="AGNK02001443">
    <property type="status" value="NOT_ANNOTATED_CDS"/>
    <property type="molecule type" value="Genomic_DNA"/>
</dbReference>
<dbReference type="HOGENOM" id="CLU_146298_0_0_1"/>
<proteinExistence type="predicted"/>
<gene>
    <name evidence="3" type="primary">LOC101771437</name>
    <name evidence="2" type="ORF">SETIT_3G055100v2</name>
</gene>
<dbReference type="Proteomes" id="UP000004995">
    <property type="component" value="Unassembled WGS sequence"/>
</dbReference>
<name>K3ZBA3_SETIT</name>
<dbReference type="STRING" id="4555.K3ZBA3"/>
<reference evidence="3" key="3">
    <citation type="submission" date="2018-08" db="UniProtKB">
        <authorList>
            <consortium name="EnsemblPlants"/>
        </authorList>
    </citation>
    <scope>IDENTIFICATION</scope>
    <source>
        <strain evidence="3">Yugu1</strain>
    </source>
</reference>
<reference evidence="2 4" key="1">
    <citation type="journal article" date="2012" name="Nat. Biotechnol.">
        <title>Reference genome sequence of the model plant Setaria.</title>
        <authorList>
            <person name="Bennetzen J.L."/>
            <person name="Schmutz J."/>
            <person name="Wang H."/>
            <person name="Percifield R."/>
            <person name="Hawkins J."/>
            <person name="Pontaroli A.C."/>
            <person name="Estep M."/>
            <person name="Feng L."/>
            <person name="Vaughn J.N."/>
            <person name="Grimwood J."/>
            <person name="Jenkins J."/>
            <person name="Barry K."/>
            <person name="Lindquist E."/>
            <person name="Hellsten U."/>
            <person name="Deshpande S."/>
            <person name="Wang X."/>
            <person name="Wu X."/>
            <person name="Mitros T."/>
            <person name="Triplett J."/>
            <person name="Yang X."/>
            <person name="Ye C.Y."/>
            <person name="Mauro-Herrera M."/>
            <person name="Wang L."/>
            <person name="Li P."/>
            <person name="Sharma M."/>
            <person name="Sharma R."/>
            <person name="Ronald P.C."/>
            <person name="Panaud O."/>
            <person name="Kellogg E.A."/>
            <person name="Brutnell T.P."/>
            <person name="Doust A.N."/>
            <person name="Tuskan G.A."/>
            <person name="Rokhsar D."/>
            <person name="Devos K.M."/>
        </authorList>
    </citation>
    <scope>NUCLEOTIDE SEQUENCE [LARGE SCALE GENOMIC DNA]</scope>
    <source>
        <strain evidence="4">cv. Yugu1</strain>
        <strain evidence="2">Yugu1</strain>
    </source>
</reference>
<dbReference type="KEGG" id="sita:101771437"/>
<accession>K3ZBA3</accession>
<evidence type="ECO:0000256" key="1">
    <source>
        <dbReference type="SAM" id="MobiDB-lite"/>
    </source>
</evidence>
<feature type="compositionally biased region" description="Basic residues" evidence="1">
    <location>
        <begin position="25"/>
        <end position="35"/>
    </location>
</feature>
<reference evidence="2" key="2">
    <citation type="submission" date="2015-07" db="EMBL/GenBank/DDBJ databases">
        <authorList>
            <person name="Noorani M."/>
        </authorList>
    </citation>
    <scope>NUCLEOTIDE SEQUENCE</scope>
    <source>
        <strain evidence="2">Yugu1</strain>
    </source>
</reference>